<accession>A0A219VH84</accession>
<name>A0A219VH84_9CAUD</name>
<dbReference type="InterPro" id="IPR006522">
    <property type="entry name" value="Phage_virion_morphogenesis"/>
</dbReference>
<keyword evidence="2" id="KW-1185">Reference proteome</keyword>
<proteinExistence type="predicted"/>
<protein>
    <submittedName>
        <fullName evidence="1">Virion morphogenesis protein</fullName>
    </submittedName>
</protein>
<organism evidence="1 2">
    <name type="scientific">Ochrobactrum phage POA1180</name>
    <dbReference type="NCBI Taxonomy" id="1897640"/>
    <lineage>
        <taxon>Viruses</taxon>
        <taxon>Duplodnaviria</taxon>
        <taxon>Heunggongvirae</taxon>
        <taxon>Uroviricota</taxon>
        <taxon>Caudoviricetes</taxon>
        <taxon>Abaiavirus</taxon>
        <taxon>Abaiavirus POA1180</taxon>
    </lineage>
</organism>
<sequence length="159" mass="17530">MSGVAFEIRETGLEAALSLVDGIAHAPRQELSEGIGRLVQEQTRQRIEEDKRSPEGAAWKPNITRTSILYRTGALSRSIDYVATPDSVMIGSALVYARIHQLGGTIRPKTAKALAFMIGNMMRLVQSVTIPARRYLGLSPANQTDIVEAVEDWLKRLVQ</sequence>
<dbReference type="NCBIfam" id="TIGR01635">
    <property type="entry name" value="tail_comp_S"/>
    <property type="match status" value="1"/>
</dbReference>
<dbReference type="Proteomes" id="UP000226413">
    <property type="component" value="Segment"/>
</dbReference>
<evidence type="ECO:0000313" key="1">
    <source>
        <dbReference type="EMBL" id="AOT25318.1"/>
    </source>
</evidence>
<dbReference type="Pfam" id="PF05069">
    <property type="entry name" value="Phage_tail_S"/>
    <property type="match status" value="1"/>
</dbReference>
<evidence type="ECO:0000313" key="2">
    <source>
        <dbReference type="Proteomes" id="UP000226413"/>
    </source>
</evidence>
<dbReference type="EMBL" id="KX669658">
    <property type="protein sequence ID" value="AOT25318.1"/>
    <property type="molecule type" value="Genomic_DNA"/>
</dbReference>
<gene>
    <name evidence="1" type="ORF">POA1180_10</name>
</gene>
<reference evidence="1 2" key="1">
    <citation type="journal article" date="2017" name="Front. Microbiol.">
        <title>Prevalence, Host Range, and Comparative Genomic Analysis of Temperate Ochrobactrum Phages.</title>
        <authorList>
            <person name="Jackel C."/>
            <person name="Hertwig S."/>
            <person name="Scholz H.C."/>
            <person name="Nockler K."/>
            <person name="Reetz J."/>
            <person name="Hammerl J.A."/>
        </authorList>
    </citation>
    <scope>NUCLEOTIDE SEQUENCE [LARGE SCALE GENOMIC DNA]</scope>
</reference>